<dbReference type="Gene3D" id="1.20.120.450">
    <property type="entry name" value="dinb family like domain"/>
    <property type="match status" value="1"/>
</dbReference>
<evidence type="ECO:0000259" key="2">
    <source>
        <dbReference type="Pfam" id="PF11716"/>
    </source>
</evidence>
<name>A0A8J7KN66_9ACTN</name>
<evidence type="ECO:0000313" key="3">
    <source>
        <dbReference type="EMBL" id="MBG6141289.1"/>
    </source>
</evidence>
<accession>A0A8J7KN66</accession>
<dbReference type="EMBL" id="JADOUF010000001">
    <property type="protein sequence ID" value="MBG6141289.1"/>
    <property type="molecule type" value="Genomic_DNA"/>
</dbReference>
<dbReference type="AlphaFoldDB" id="A0A8J7KN66"/>
<dbReference type="GO" id="GO:0050077">
    <property type="term" value="F:maleylpyruvate isomerase activity"/>
    <property type="evidence" value="ECO:0007669"/>
    <property type="project" value="UniProtKB-EC"/>
</dbReference>
<feature type="domain" description="MDMPI C-terminal" evidence="1">
    <location>
        <begin position="156"/>
        <end position="223"/>
    </location>
</feature>
<dbReference type="NCBIfam" id="TIGR03083">
    <property type="entry name" value="maleylpyruvate isomerase family mycothiol-dependent enzyme"/>
    <property type="match status" value="1"/>
</dbReference>
<dbReference type="InterPro" id="IPR024344">
    <property type="entry name" value="MDMPI_metal-binding"/>
</dbReference>
<protein>
    <submittedName>
        <fullName evidence="3">Maleylpyruvate isomerase</fullName>
        <ecNumber evidence="3">5.2.1.4</ecNumber>
    </submittedName>
</protein>
<dbReference type="Pfam" id="PF11716">
    <property type="entry name" value="MDMPI_N"/>
    <property type="match status" value="1"/>
</dbReference>
<dbReference type="GO" id="GO:0046872">
    <property type="term" value="F:metal ion binding"/>
    <property type="evidence" value="ECO:0007669"/>
    <property type="project" value="InterPro"/>
</dbReference>
<gene>
    <name evidence="3" type="ORF">IW245_007483</name>
</gene>
<reference evidence="3" key="1">
    <citation type="submission" date="2020-11" db="EMBL/GenBank/DDBJ databases">
        <title>Sequencing the genomes of 1000 actinobacteria strains.</title>
        <authorList>
            <person name="Klenk H.-P."/>
        </authorList>
    </citation>
    <scope>NUCLEOTIDE SEQUENCE</scope>
    <source>
        <strain evidence="3">DSM 45356</strain>
    </source>
</reference>
<keyword evidence="3" id="KW-0413">Isomerase</keyword>
<dbReference type="Gene3D" id="3.30.1050.20">
    <property type="match status" value="1"/>
</dbReference>
<dbReference type="Proteomes" id="UP000622552">
    <property type="component" value="Unassembled WGS sequence"/>
</dbReference>
<keyword evidence="4" id="KW-1185">Reference proteome</keyword>
<dbReference type="EC" id="5.2.1.4" evidence="3"/>
<dbReference type="Pfam" id="PF07398">
    <property type="entry name" value="MDMPI_C"/>
    <property type="match status" value="1"/>
</dbReference>
<dbReference type="InterPro" id="IPR034660">
    <property type="entry name" value="DinB/YfiT-like"/>
</dbReference>
<evidence type="ECO:0000259" key="1">
    <source>
        <dbReference type="Pfam" id="PF07398"/>
    </source>
</evidence>
<sequence length="235" mass="25030">MTTDPLALLAELDRATARLLRTVGGLTDKEVAAPSLLPGWTRGHVLTHLARNADGLVNLLTWAESGVQTPMYTSFEDRVAAVDAGAGRPAAEHVADVTGASQGFADRAAKVPADAWNAVVWTLNERRIPALTVPWLRLKEVEIHHADLGVDYGSGSWPESFVRRLLREVTHDFTGRQDAPRMVLTATDLGAQYVVGDGEGAPTISGPGHALAAWLIGRGAHKSLVGTLPTLPSWG</sequence>
<comment type="caution">
    <text evidence="3">The sequence shown here is derived from an EMBL/GenBank/DDBJ whole genome shotgun (WGS) entry which is preliminary data.</text>
</comment>
<dbReference type="InterPro" id="IPR017517">
    <property type="entry name" value="Maleyloyr_isom"/>
</dbReference>
<dbReference type="RefSeq" id="WP_197007728.1">
    <property type="nucleotide sequence ID" value="NZ_BONS01000029.1"/>
</dbReference>
<feature type="domain" description="Mycothiol-dependent maleylpyruvate isomerase metal-binding" evidence="2">
    <location>
        <begin position="12"/>
        <end position="148"/>
    </location>
</feature>
<dbReference type="InterPro" id="IPR036527">
    <property type="entry name" value="SCP2_sterol-bd_dom_sf"/>
</dbReference>
<dbReference type="SUPFAM" id="SSF55718">
    <property type="entry name" value="SCP-like"/>
    <property type="match status" value="1"/>
</dbReference>
<dbReference type="InterPro" id="IPR010872">
    <property type="entry name" value="MDMPI_C-term_domain"/>
</dbReference>
<organism evidence="3 4">
    <name type="scientific">Longispora fulva</name>
    <dbReference type="NCBI Taxonomy" id="619741"/>
    <lineage>
        <taxon>Bacteria</taxon>
        <taxon>Bacillati</taxon>
        <taxon>Actinomycetota</taxon>
        <taxon>Actinomycetes</taxon>
        <taxon>Micromonosporales</taxon>
        <taxon>Micromonosporaceae</taxon>
        <taxon>Longispora</taxon>
    </lineage>
</organism>
<proteinExistence type="predicted"/>
<evidence type="ECO:0000313" key="4">
    <source>
        <dbReference type="Proteomes" id="UP000622552"/>
    </source>
</evidence>
<dbReference type="SUPFAM" id="SSF109854">
    <property type="entry name" value="DinB/YfiT-like putative metalloenzymes"/>
    <property type="match status" value="1"/>
</dbReference>